<dbReference type="Gene3D" id="3.40.50.1000">
    <property type="entry name" value="HAD superfamily/HAD-like"/>
    <property type="match status" value="1"/>
</dbReference>
<dbReference type="InterPro" id="IPR011951">
    <property type="entry name" value="HAD-SF_hydro_IA_YjjG/PynA"/>
</dbReference>
<comment type="caution">
    <text evidence="1">The sequence shown here is derived from an EMBL/GenBank/DDBJ whole genome shotgun (WGS) entry which is preliminary data.</text>
</comment>
<protein>
    <submittedName>
        <fullName evidence="1">YjjG family noncanonical pyrimidine nucleotidase</fullName>
    </submittedName>
</protein>
<dbReference type="InterPro" id="IPR036412">
    <property type="entry name" value="HAD-like_sf"/>
</dbReference>
<dbReference type="PANTHER" id="PTHR47478:SF1">
    <property type="entry name" value="PYRIMIDINE 5'-NUCLEOTIDASE YJJG"/>
    <property type="match status" value="1"/>
</dbReference>
<dbReference type="PANTHER" id="PTHR47478">
    <property type="match status" value="1"/>
</dbReference>
<dbReference type="Gene3D" id="1.10.150.240">
    <property type="entry name" value="Putative phosphatase, domain 2"/>
    <property type="match status" value="1"/>
</dbReference>
<dbReference type="Proteomes" id="UP000886751">
    <property type="component" value="Unassembled WGS sequence"/>
</dbReference>
<reference evidence="1" key="1">
    <citation type="journal article" date="2021" name="PeerJ">
        <title>Extensive microbial diversity within the chicken gut microbiome revealed by metagenomics and culture.</title>
        <authorList>
            <person name="Gilroy R."/>
            <person name="Ravi A."/>
            <person name="Getino M."/>
            <person name="Pursley I."/>
            <person name="Horton D.L."/>
            <person name="Alikhan N.F."/>
            <person name="Baker D."/>
            <person name="Gharbi K."/>
            <person name="Hall N."/>
            <person name="Watson M."/>
            <person name="Adriaenssens E.M."/>
            <person name="Foster-Nyarko E."/>
            <person name="Jarju S."/>
            <person name="Secka A."/>
            <person name="Antonio M."/>
            <person name="Oren A."/>
            <person name="Chaudhuri R.R."/>
            <person name="La Ragione R."/>
            <person name="Hildebrand F."/>
            <person name="Pallen M.J."/>
        </authorList>
    </citation>
    <scope>NUCLEOTIDE SEQUENCE</scope>
    <source>
        <strain evidence="1">ChiHecec2B26-7398</strain>
    </source>
</reference>
<dbReference type="NCBIfam" id="TIGR01549">
    <property type="entry name" value="HAD-SF-IA-v1"/>
    <property type="match status" value="1"/>
</dbReference>
<dbReference type="GO" id="GO:0008253">
    <property type="term" value="F:5'-nucleotidase activity"/>
    <property type="evidence" value="ECO:0007669"/>
    <property type="project" value="InterPro"/>
</dbReference>
<reference evidence="1" key="2">
    <citation type="submission" date="2021-04" db="EMBL/GenBank/DDBJ databases">
        <authorList>
            <person name="Gilroy R."/>
        </authorList>
    </citation>
    <scope>NUCLEOTIDE SEQUENCE</scope>
    <source>
        <strain evidence="1">ChiHecec2B26-7398</strain>
    </source>
</reference>
<evidence type="ECO:0000313" key="2">
    <source>
        <dbReference type="Proteomes" id="UP000886751"/>
    </source>
</evidence>
<name>A0A9D2BV08_9FIRM</name>
<accession>A0A9D2BV08</accession>
<dbReference type="NCBIfam" id="TIGR02254">
    <property type="entry name" value="YjjG_YfnB"/>
    <property type="match status" value="1"/>
</dbReference>
<organism evidence="1 2">
    <name type="scientific">Candidatus Gemmiger excrementipullorum</name>
    <dbReference type="NCBI Taxonomy" id="2838610"/>
    <lineage>
        <taxon>Bacteria</taxon>
        <taxon>Bacillati</taxon>
        <taxon>Bacillota</taxon>
        <taxon>Clostridia</taxon>
        <taxon>Eubacteriales</taxon>
        <taxon>Gemmiger</taxon>
    </lineage>
</organism>
<dbReference type="SFLD" id="SFLDS00003">
    <property type="entry name" value="Haloacid_Dehalogenase"/>
    <property type="match status" value="1"/>
</dbReference>
<evidence type="ECO:0000313" key="1">
    <source>
        <dbReference type="EMBL" id="HIX95168.1"/>
    </source>
</evidence>
<dbReference type="InterPro" id="IPR006439">
    <property type="entry name" value="HAD-SF_hydro_IA"/>
</dbReference>
<sequence length="249" mass="27825">MAIYTCLLLDVDNTLLDFDAAERQALTAMLQEYDLPHDAQACETYHKLNRELWDALAKGKLNKAKLFQTRFTRYLQALGLPDNGQGPAMNDRYEELLSTHADLIPGALNALEELGEVATLATVSNGATAVQQPRIQDSGIGRYMDGVYISEKVGCAKPSARLFEHVLKDLGITNRSRVLMVGDDLLADIKGGQNAGLDTCWVNFKNEENHSGVEPTYEIHSYEELYRIVMEPEELENLGVRNRRHSNEA</sequence>
<dbReference type="SUPFAM" id="SSF56784">
    <property type="entry name" value="HAD-like"/>
    <property type="match status" value="1"/>
</dbReference>
<dbReference type="AlphaFoldDB" id="A0A9D2BV08"/>
<dbReference type="Pfam" id="PF00702">
    <property type="entry name" value="Hydrolase"/>
    <property type="match status" value="1"/>
</dbReference>
<dbReference type="NCBIfam" id="TIGR01509">
    <property type="entry name" value="HAD-SF-IA-v3"/>
    <property type="match status" value="1"/>
</dbReference>
<dbReference type="InterPro" id="IPR023214">
    <property type="entry name" value="HAD_sf"/>
</dbReference>
<gene>
    <name evidence="1" type="ORF">H9846_06895</name>
</gene>
<proteinExistence type="predicted"/>
<dbReference type="EMBL" id="DXEI01000102">
    <property type="protein sequence ID" value="HIX95168.1"/>
    <property type="molecule type" value="Genomic_DNA"/>
</dbReference>
<dbReference type="SFLD" id="SFLDG01129">
    <property type="entry name" value="C1.5:_HAD__Beta-PGM__Phosphata"/>
    <property type="match status" value="1"/>
</dbReference>
<dbReference type="SFLD" id="SFLDG01135">
    <property type="entry name" value="C1.5.6:_HAD__Beta-PGM__Phospha"/>
    <property type="match status" value="1"/>
</dbReference>
<dbReference type="InterPro" id="IPR052550">
    <property type="entry name" value="Pyrimidine_5'-ntase_YjjG"/>
</dbReference>
<dbReference type="InterPro" id="IPR023198">
    <property type="entry name" value="PGP-like_dom2"/>
</dbReference>